<organism evidence="2 3">
    <name type="scientific">Rhizoctonia solani</name>
    <dbReference type="NCBI Taxonomy" id="456999"/>
    <lineage>
        <taxon>Eukaryota</taxon>
        <taxon>Fungi</taxon>
        <taxon>Dikarya</taxon>
        <taxon>Basidiomycota</taxon>
        <taxon>Agaricomycotina</taxon>
        <taxon>Agaricomycetes</taxon>
        <taxon>Cantharellales</taxon>
        <taxon>Ceratobasidiaceae</taxon>
        <taxon>Rhizoctonia</taxon>
    </lineage>
</organism>
<dbReference type="Pfam" id="PF20236">
    <property type="entry name" value="DUF6593"/>
    <property type="match status" value="1"/>
</dbReference>
<evidence type="ECO:0000313" key="3">
    <source>
        <dbReference type="Proteomes" id="UP000663853"/>
    </source>
</evidence>
<name>A0A8H3G959_9AGAM</name>
<accession>A0A8H3G959</accession>
<dbReference type="Proteomes" id="UP000663853">
    <property type="component" value="Unassembled WGS sequence"/>
</dbReference>
<evidence type="ECO:0000259" key="1">
    <source>
        <dbReference type="Pfam" id="PF20236"/>
    </source>
</evidence>
<sequence length="340" mass="38169">MLSTFTTFDCRPSQKADEKHTYRERTTVIAKLISASGLALIPVLHSIPRPNMEIGNYLGNTEYVRAGEMTCDRADKTAVHIQASCFVDSGGVEEQHLDNERHTSWCRSKASEAYLNPGACSKNSLQAKNLKASAVVSEDPTTYYTTLTHSLILDLNMSSTTNGNCPSNDVYWTTNDPRNTGIIGYEGAKPIFFRFVTTSTLNSTRTVVWKGTSNPNVENEVAWLDWESMNHLGTATIGRFQTPMTNLLQRGTTPRCRIFAIPGDGRRFEWRRSESDPCQYDLYDGSGKVYASHTVYLQPQRSTVAELNAVMNYWFKDDEMLLLTSIISLTINRWIDQNGA</sequence>
<dbReference type="EMBL" id="CAJMXA010000813">
    <property type="protein sequence ID" value="CAE6443744.1"/>
    <property type="molecule type" value="Genomic_DNA"/>
</dbReference>
<evidence type="ECO:0000313" key="2">
    <source>
        <dbReference type="EMBL" id="CAE6443744.1"/>
    </source>
</evidence>
<reference evidence="2" key="1">
    <citation type="submission" date="2021-01" db="EMBL/GenBank/DDBJ databases">
        <authorList>
            <person name="Kaushik A."/>
        </authorList>
    </citation>
    <scope>NUCLEOTIDE SEQUENCE</scope>
    <source>
        <strain evidence="2">AG6-10EEA</strain>
    </source>
</reference>
<proteinExistence type="predicted"/>
<protein>
    <recommendedName>
        <fullName evidence="1">DUF6593 domain-containing protein</fullName>
    </recommendedName>
</protein>
<feature type="domain" description="DUF6593" evidence="1">
    <location>
        <begin position="175"/>
        <end position="293"/>
    </location>
</feature>
<dbReference type="InterPro" id="IPR046528">
    <property type="entry name" value="DUF6593"/>
</dbReference>
<dbReference type="AlphaFoldDB" id="A0A8H3G959"/>
<comment type="caution">
    <text evidence="2">The sequence shown here is derived from an EMBL/GenBank/DDBJ whole genome shotgun (WGS) entry which is preliminary data.</text>
</comment>
<gene>
    <name evidence="2" type="ORF">RDB_LOCUS39768</name>
</gene>